<dbReference type="RefSeq" id="WP_211870099.1">
    <property type="nucleotide sequence ID" value="NZ_JAAEDI010000018.1"/>
</dbReference>
<keyword evidence="2" id="KW-1185">Reference proteome</keyword>
<organism evidence="1 2">
    <name type="scientific">Neoroseomonas terrae</name>
    <dbReference type="NCBI Taxonomy" id="424799"/>
    <lineage>
        <taxon>Bacteria</taxon>
        <taxon>Pseudomonadati</taxon>
        <taxon>Pseudomonadota</taxon>
        <taxon>Alphaproteobacteria</taxon>
        <taxon>Acetobacterales</taxon>
        <taxon>Acetobacteraceae</taxon>
        <taxon>Neoroseomonas</taxon>
    </lineage>
</organism>
<name>A0ABS5EK84_9PROT</name>
<evidence type="ECO:0008006" key="3">
    <source>
        <dbReference type="Google" id="ProtNLM"/>
    </source>
</evidence>
<protein>
    <recommendedName>
        <fullName evidence="3">Lipoprotein</fullName>
    </recommendedName>
</protein>
<dbReference type="Proteomes" id="UP000698752">
    <property type="component" value="Unassembled WGS sequence"/>
</dbReference>
<evidence type="ECO:0000313" key="2">
    <source>
        <dbReference type="Proteomes" id="UP000698752"/>
    </source>
</evidence>
<comment type="caution">
    <text evidence="1">The sequence shown here is derived from an EMBL/GenBank/DDBJ whole genome shotgun (WGS) entry which is preliminary data.</text>
</comment>
<dbReference type="EMBL" id="JAAEDI010000018">
    <property type="protein sequence ID" value="MBR0651433.1"/>
    <property type="molecule type" value="Genomic_DNA"/>
</dbReference>
<accession>A0ABS5EK84</accession>
<dbReference type="PROSITE" id="PS51257">
    <property type="entry name" value="PROKAR_LIPOPROTEIN"/>
    <property type="match status" value="1"/>
</dbReference>
<evidence type="ECO:0000313" key="1">
    <source>
        <dbReference type="EMBL" id="MBR0651433.1"/>
    </source>
</evidence>
<proteinExistence type="predicted"/>
<gene>
    <name evidence="1" type="ORF">GXW78_17315</name>
</gene>
<sequence>MFRKFLAAFVLALLVGCALPPNTALRDWAQLASVAADQPEAVPPGDARDGLRAQQAALSIYLYALSVLAQEESMLTFRAEAYAPLVRRAAAGDAAAGAAVAQLGRLLEAAYAANPVPGARARSAGSPTVIEDLRLRPLIRGADAPVQGLAATLAQGTGDDAYRAVLLAIAEGHALLATRAADIRQRAMARDIQAQEDRLRRLMLFLAPDPAVGLRRDLAGPVGAVVQP</sequence>
<reference evidence="2" key="1">
    <citation type="journal article" date="2021" name="Syst. Appl. Microbiol.">
        <title>Roseomonas hellenica sp. nov., isolated from roots of wild-growing Alkanna tinctoria.</title>
        <authorList>
            <person name="Rat A."/>
            <person name="Naranjo H.D."/>
            <person name="Lebbe L."/>
            <person name="Cnockaert M."/>
            <person name="Krigas N."/>
            <person name="Grigoriadou K."/>
            <person name="Maloupa E."/>
            <person name="Willems A."/>
        </authorList>
    </citation>
    <scope>NUCLEOTIDE SEQUENCE [LARGE SCALE GENOMIC DNA]</scope>
    <source>
        <strain evidence="2">LMG 31159</strain>
    </source>
</reference>